<protein>
    <submittedName>
        <fullName evidence="3">EF hand</fullName>
    </submittedName>
</protein>
<dbReference type="Proteomes" id="UP000184932">
    <property type="component" value="Unassembled WGS sequence"/>
</dbReference>
<dbReference type="PROSITE" id="PS00018">
    <property type="entry name" value="EF_HAND_1"/>
    <property type="match status" value="2"/>
</dbReference>
<dbReference type="GO" id="GO:0005509">
    <property type="term" value="F:calcium ion binding"/>
    <property type="evidence" value="ECO:0007669"/>
    <property type="project" value="InterPro"/>
</dbReference>
<sequence length="157" mass="16439">MKPIASTALALVLGLALPLAAQPASPGAHFIENWDADGDGKVSLAEASEKRADLFTMFDQDEDDVLSSGEYDAFDETRAEDLANNAEAHGGMGKGKGAGQGVDLGDHVRSLDRGFADADGDGTVSRAEFEGISATWFAQRDRDGDGYITTADFGPRG</sequence>
<dbReference type="Pfam" id="PF13202">
    <property type="entry name" value="EF-hand_5"/>
    <property type="match status" value="2"/>
</dbReference>
<evidence type="ECO:0000313" key="3">
    <source>
        <dbReference type="EMBL" id="SIO05851.1"/>
    </source>
</evidence>
<feature type="signal peptide" evidence="1">
    <location>
        <begin position="1"/>
        <end position="21"/>
    </location>
</feature>
<evidence type="ECO:0000259" key="2">
    <source>
        <dbReference type="Pfam" id="PF13202"/>
    </source>
</evidence>
<dbReference type="InterPro" id="IPR002048">
    <property type="entry name" value="EF_hand_dom"/>
</dbReference>
<dbReference type="InterPro" id="IPR018247">
    <property type="entry name" value="EF_Hand_1_Ca_BS"/>
</dbReference>
<evidence type="ECO:0000313" key="4">
    <source>
        <dbReference type="Proteomes" id="UP000184932"/>
    </source>
</evidence>
<keyword evidence="4" id="KW-1185">Reference proteome</keyword>
<accession>A0A1N6GEB9</accession>
<dbReference type="STRING" id="1217970.SAMN05444002_2415"/>
<dbReference type="EMBL" id="FSRL01000001">
    <property type="protein sequence ID" value="SIO05851.1"/>
    <property type="molecule type" value="Genomic_DNA"/>
</dbReference>
<feature type="domain" description="EF-hand" evidence="2">
    <location>
        <begin position="116"/>
        <end position="130"/>
    </location>
</feature>
<dbReference type="AlphaFoldDB" id="A0A1N6GEB9"/>
<dbReference type="OrthoDB" id="7631435at2"/>
<dbReference type="SUPFAM" id="SSF47473">
    <property type="entry name" value="EF-hand"/>
    <property type="match status" value="1"/>
</dbReference>
<gene>
    <name evidence="3" type="ORF">SAMN05444002_2415</name>
</gene>
<dbReference type="InterPro" id="IPR011992">
    <property type="entry name" value="EF-hand-dom_pair"/>
</dbReference>
<organism evidence="3 4">
    <name type="scientific">Vannielia litorea</name>
    <dbReference type="NCBI Taxonomy" id="1217970"/>
    <lineage>
        <taxon>Bacteria</taxon>
        <taxon>Pseudomonadati</taxon>
        <taxon>Pseudomonadota</taxon>
        <taxon>Alphaproteobacteria</taxon>
        <taxon>Rhodobacterales</taxon>
        <taxon>Paracoccaceae</taxon>
        <taxon>Vannielia</taxon>
    </lineage>
</organism>
<dbReference type="Gene3D" id="1.10.238.10">
    <property type="entry name" value="EF-hand"/>
    <property type="match status" value="2"/>
</dbReference>
<evidence type="ECO:0000256" key="1">
    <source>
        <dbReference type="SAM" id="SignalP"/>
    </source>
</evidence>
<proteinExistence type="predicted"/>
<feature type="domain" description="EF-hand" evidence="2">
    <location>
        <begin position="135"/>
        <end position="153"/>
    </location>
</feature>
<name>A0A1N6GEB9_9RHOB</name>
<feature type="chain" id="PRO_5012748963" evidence="1">
    <location>
        <begin position="22"/>
        <end position="157"/>
    </location>
</feature>
<dbReference type="RefSeq" id="WP_074257702.1">
    <property type="nucleotide sequence ID" value="NZ_FSRL01000001.1"/>
</dbReference>
<keyword evidence="1" id="KW-0732">Signal</keyword>
<reference evidence="4" key="1">
    <citation type="submission" date="2016-11" db="EMBL/GenBank/DDBJ databases">
        <authorList>
            <person name="Varghese N."/>
            <person name="Submissions S."/>
        </authorList>
    </citation>
    <scope>NUCLEOTIDE SEQUENCE [LARGE SCALE GENOMIC DNA]</scope>
    <source>
        <strain evidence="4">DSM 29440</strain>
    </source>
</reference>